<comment type="caution">
    <text evidence="1">The sequence shown here is derived from an EMBL/GenBank/DDBJ whole genome shotgun (WGS) entry which is preliminary data.</text>
</comment>
<dbReference type="Proteomes" id="UP001176429">
    <property type="component" value="Unassembled WGS sequence"/>
</dbReference>
<evidence type="ECO:0000313" key="1">
    <source>
        <dbReference type="EMBL" id="MDO7877221.1"/>
    </source>
</evidence>
<sequence length="157" mass="16938">MPKGNNYPAVVEAAKATAAADAFKKAAEALNFIPNLGPDVKTSATITPERLPLADLAVQAATEAPDVMRKGFKLDVLQAKLVVYRVLADLLSKLEPIMKRLQNALNVLGSDIRFIVDNIHEDIEKDNGETQDLGELRTKINAYYKRPGGGGGSKPKP</sequence>
<dbReference type="EMBL" id="JAUQSY010000017">
    <property type="protein sequence ID" value="MDO7877221.1"/>
    <property type="molecule type" value="Genomic_DNA"/>
</dbReference>
<keyword evidence="2" id="KW-1185">Reference proteome</keyword>
<protein>
    <submittedName>
        <fullName evidence="1">Uncharacterized protein</fullName>
    </submittedName>
</protein>
<evidence type="ECO:0000313" key="2">
    <source>
        <dbReference type="Proteomes" id="UP001176429"/>
    </source>
</evidence>
<reference evidence="1" key="1">
    <citation type="submission" date="2023-07" db="EMBL/GenBank/DDBJ databases">
        <authorList>
            <person name="Kim M.K."/>
        </authorList>
    </citation>
    <scope>NUCLEOTIDE SEQUENCE</scope>
    <source>
        <strain evidence="1">ASUV-10-1</strain>
    </source>
</reference>
<accession>A0ABT9BG19</accession>
<organism evidence="1 2">
    <name type="scientific">Hymenobacter aranciens</name>
    <dbReference type="NCBI Taxonomy" id="3063996"/>
    <lineage>
        <taxon>Bacteria</taxon>
        <taxon>Pseudomonadati</taxon>
        <taxon>Bacteroidota</taxon>
        <taxon>Cytophagia</taxon>
        <taxon>Cytophagales</taxon>
        <taxon>Hymenobacteraceae</taxon>
        <taxon>Hymenobacter</taxon>
    </lineage>
</organism>
<proteinExistence type="predicted"/>
<gene>
    <name evidence="1" type="ORF">Q5H93_20920</name>
</gene>
<name>A0ABT9BG19_9BACT</name>
<dbReference type="RefSeq" id="WP_305008651.1">
    <property type="nucleotide sequence ID" value="NZ_JAUQSY010000017.1"/>
</dbReference>